<feature type="transmembrane region" description="Helical" evidence="1">
    <location>
        <begin position="271"/>
        <end position="292"/>
    </location>
</feature>
<dbReference type="GeneID" id="91410758"/>
<organism evidence="3 4">
    <name type="scientific">Streptomyces goshikiensis</name>
    <dbReference type="NCBI Taxonomy" id="1942"/>
    <lineage>
        <taxon>Bacteria</taxon>
        <taxon>Bacillati</taxon>
        <taxon>Actinomycetota</taxon>
        <taxon>Actinomycetes</taxon>
        <taxon>Kitasatosporales</taxon>
        <taxon>Streptomycetaceae</taxon>
        <taxon>Streptomyces</taxon>
    </lineage>
</organism>
<keyword evidence="1" id="KW-1133">Transmembrane helix</keyword>
<feature type="transmembrane region" description="Helical" evidence="1">
    <location>
        <begin position="35"/>
        <end position="55"/>
    </location>
</feature>
<proteinExistence type="predicted"/>
<dbReference type="PANTHER" id="PTHR23028">
    <property type="entry name" value="ACETYLTRANSFERASE"/>
    <property type="match status" value="1"/>
</dbReference>
<keyword evidence="1" id="KW-0812">Transmembrane</keyword>
<keyword evidence="3" id="KW-0808">Transferase</keyword>
<keyword evidence="1" id="KW-0472">Membrane</keyword>
<feature type="transmembrane region" description="Helical" evidence="1">
    <location>
        <begin position="333"/>
        <end position="356"/>
    </location>
</feature>
<evidence type="ECO:0000256" key="1">
    <source>
        <dbReference type="SAM" id="Phobius"/>
    </source>
</evidence>
<feature type="transmembrane region" description="Helical" evidence="1">
    <location>
        <begin position="172"/>
        <end position="198"/>
    </location>
</feature>
<keyword evidence="4" id="KW-1185">Reference proteome</keyword>
<sequence length="378" mass="41904">MTTPAVPAVIPAQAGAPHPAPGPARRGRLYTLDGLRLVAALIVVAFHFVAFDNWSTPVWGKSTSVIFPTAHPIASYGWLGVQLFFLISGFVICMSCWGRSVKDFAISRVIRLYPAYWFAVLLTAGVMLWAHGMAQTGYTPSKILANLTMLQEPMGAGDIDPVYWTLWTELRFYLLFGIVAALGVTYRRVVVFCAVWLLMSVLAPHSGIDLIQLMAMPDAAPFFVAGVVMFLMHRFGTKPELWLLLGLSWLLAQNQLPNLMKTAEGSVKHQLSWGICLAVITVFYLLVLGVALGRLRFFNRKWLTTAGALTFPLYLLHEELGWEIIRRLHTDVAAWPLLGGILAVMLIASWLVHRFIERPSAKAMKKWLTGAGQSAPRS</sequence>
<evidence type="ECO:0000259" key="2">
    <source>
        <dbReference type="Pfam" id="PF01757"/>
    </source>
</evidence>
<feature type="transmembrane region" description="Helical" evidence="1">
    <location>
        <begin position="75"/>
        <end position="97"/>
    </location>
</feature>
<evidence type="ECO:0000313" key="4">
    <source>
        <dbReference type="Proteomes" id="UP001432075"/>
    </source>
</evidence>
<name>A0ABZ1RLN0_9ACTN</name>
<feature type="transmembrane region" description="Helical" evidence="1">
    <location>
        <begin position="109"/>
        <end position="130"/>
    </location>
</feature>
<reference evidence="3" key="1">
    <citation type="submission" date="2022-10" db="EMBL/GenBank/DDBJ databases">
        <title>The complete genomes of actinobacterial strains from the NBC collection.</title>
        <authorList>
            <person name="Joergensen T.S."/>
            <person name="Alvarez Arevalo M."/>
            <person name="Sterndorff E.B."/>
            <person name="Faurdal D."/>
            <person name="Vuksanovic O."/>
            <person name="Mourched A.-S."/>
            <person name="Charusanti P."/>
            <person name="Shaw S."/>
            <person name="Blin K."/>
            <person name="Weber T."/>
        </authorList>
    </citation>
    <scope>NUCLEOTIDE SEQUENCE</scope>
    <source>
        <strain evidence="3">NBC_00283</strain>
    </source>
</reference>
<dbReference type="PANTHER" id="PTHR23028:SF53">
    <property type="entry name" value="ACYL_TRANSF_3 DOMAIN-CONTAINING PROTEIN"/>
    <property type="match status" value="1"/>
</dbReference>
<feature type="transmembrane region" description="Helical" evidence="1">
    <location>
        <begin position="210"/>
        <end position="235"/>
    </location>
</feature>
<keyword evidence="3" id="KW-0012">Acyltransferase</keyword>
<dbReference type="InterPro" id="IPR050879">
    <property type="entry name" value="Acyltransferase_3"/>
</dbReference>
<dbReference type="RefSeq" id="WP_008742452.1">
    <property type="nucleotide sequence ID" value="NZ_BMVE01000004.1"/>
</dbReference>
<feature type="domain" description="Acyltransferase 3" evidence="2">
    <location>
        <begin position="30"/>
        <end position="353"/>
    </location>
</feature>
<dbReference type="Pfam" id="PF01757">
    <property type="entry name" value="Acyl_transf_3"/>
    <property type="match status" value="1"/>
</dbReference>
<dbReference type="EMBL" id="CP108057">
    <property type="protein sequence ID" value="WUO47419.1"/>
    <property type="molecule type" value="Genomic_DNA"/>
</dbReference>
<dbReference type="GO" id="GO:0016746">
    <property type="term" value="F:acyltransferase activity"/>
    <property type="evidence" value="ECO:0007669"/>
    <property type="project" value="UniProtKB-KW"/>
</dbReference>
<dbReference type="InterPro" id="IPR002656">
    <property type="entry name" value="Acyl_transf_3_dom"/>
</dbReference>
<gene>
    <name evidence="3" type="ORF">OHU17_17015</name>
</gene>
<protein>
    <submittedName>
        <fullName evidence="3">Acyltransferase</fullName>
    </submittedName>
</protein>
<accession>A0ABZ1RLN0</accession>
<dbReference type="Proteomes" id="UP001432075">
    <property type="component" value="Chromosome"/>
</dbReference>
<evidence type="ECO:0000313" key="3">
    <source>
        <dbReference type="EMBL" id="WUO47419.1"/>
    </source>
</evidence>